<keyword evidence="1" id="KW-0472">Membrane</keyword>
<keyword evidence="3" id="KW-1185">Reference proteome</keyword>
<keyword evidence="1" id="KW-0812">Transmembrane</keyword>
<accession>A0ABN3NJH1</accession>
<dbReference type="Pfam" id="PF25637">
    <property type="entry name" value="DUF7942"/>
    <property type="match status" value="1"/>
</dbReference>
<evidence type="ECO:0000313" key="3">
    <source>
        <dbReference type="Proteomes" id="UP001499978"/>
    </source>
</evidence>
<dbReference type="InterPro" id="IPR057702">
    <property type="entry name" value="DUF7942"/>
</dbReference>
<dbReference type="EMBL" id="BAAARY010000006">
    <property type="protein sequence ID" value="GAA2520543.1"/>
    <property type="molecule type" value="Genomic_DNA"/>
</dbReference>
<evidence type="ECO:0000313" key="2">
    <source>
        <dbReference type="EMBL" id="GAA2520543.1"/>
    </source>
</evidence>
<feature type="transmembrane region" description="Helical" evidence="1">
    <location>
        <begin position="15"/>
        <end position="35"/>
    </location>
</feature>
<organism evidence="2 3">
    <name type="scientific">Pilimelia columellifera subsp. columellifera</name>
    <dbReference type="NCBI Taxonomy" id="706583"/>
    <lineage>
        <taxon>Bacteria</taxon>
        <taxon>Bacillati</taxon>
        <taxon>Actinomycetota</taxon>
        <taxon>Actinomycetes</taxon>
        <taxon>Micromonosporales</taxon>
        <taxon>Micromonosporaceae</taxon>
        <taxon>Pilimelia</taxon>
    </lineage>
</organism>
<gene>
    <name evidence="2" type="ORF">GCM10010201_17640</name>
</gene>
<evidence type="ECO:0000256" key="1">
    <source>
        <dbReference type="SAM" id="Phobius"/>
    </source>
</evidence>
<proteinExistence type="predicted"/>
<keyword evidence="1" id="KW-1133">Transmembrane helix</keyword>
<name>A0ABN3NJH1_9ACTN</name>
<comment type="caution">
    <text evidence="2">The sequence shown here is derived from an EMBL/GenBank/DDBJ whole genome shotgun (WGS) entry which is preliminary data.</text>
</comment>
<dbReference type="NCBIfam" id="NF046119">
    <property type="entry name" value="memb_SCO4225"/>
    <property type="match status" value="1"/>
</dbReference>
<reference evidence="2 3" key="1">
    <citation type="journal article" date="2019" name="Int. J. Syst. Evol. Microbiol.">
        <title>The Global Catalogue of Microorganisms (GCM) 10K type strain sequencing project: providing services to taxonomists for standard genome sequencing and annotation.</title>
        <authorList>
            <consortium name="The Broad Institute Genomics Platform"/>
            <consortium name="The Broad Institute Genome Sequencing Center for Infectious Disease"/>
            <person name="Wu L."/>
            <person name="Ma J."/>
        </authorList>
    </citation>
    <scope>NUCLEOTIDE SEQUENCE [LARGE SCALE GENOMIC DNA]</scope>
    <source>
        <strain evidence="2 3">JCM 3367</strain>
    </source>
</reference>
<dbReference type="Proteomes" id="UP001499978">
    <property type="component" value="Unassembled WGS sequence"/>
</dbReference>
<protein>
    <submittedName>
        <fullName evidence="2">Uncharacterized protein</fullName>
    </submittedName>
</protein>
<feature type="transmembrane region" description="Helical" evidence="1">
    <location>
        <begin position="70"/>
        <end position="93"/>
    </location>
</feature>
<sequence length="108" mass="11011">MNAVRRISAFLLGSLVAKIYVGLVLLAAAFPALIWTFRSDTATGWEHFWLVVVTAPGSVAVMSLSGSAAAVFVGGAVGALLNLTIIGACAAAIRTRRARRGASPAVAG</sequence>
<dbReference type="RefSeq" id="WP_344171106.1">
    <property type="nucleotide sequence ID" value="NZ_BAAARY010000006.1"/>
</dbReference>